<dbReference type="Proteomes" id="UP000054683">
    <property type="component" value="Unassembled WGS sequence"/>
</dbReference>
<feature type="domain" description="Glycosyltransferase subfamily 4-like N-terminal" evidence="1">
    <location>
        <begin position="12"/>
        <end position="171"/>
    </location>
</feature>
<dbReference type="Pfam" id="PF13692">
    <property type="entry name" value="Glyco_trans_1_4"/>
    <property type="match status" value="1"/>
</dbReference>
<dbReference type="SUPFAM" id="SSF53756">
    <property type="entry name" value="UDP-Glycosyltransferase/glycogen phosphorylase"/>
    <property type="match status" value="1"/>
</dbReference>
<keyword evidence="2" id="KW-0808">Transferase</keyword>
<dbReference type="EMBL" id="FCOK02000014">
    <property type="protein sequence ID" value="SAL31140.1"/>
    <property type="molecule type" value="Genomic_DNA"/>
</dbReference>
<dbReference type="PANTHER" id="PTHR45947:SF3">
    <property type="entry name" value="SULFOQUINOVOSYL TRANSFERASE SQD2"/>
    <property type="match status" value="1"/>
</dbReference>
<dbReference type="InterPro" id="IPR028098">
    <property type="entry name" value="Glyco_trans_4-like_N"/>
</dbReference>
<dbReference type="OrthoDB" id="9813211at2"/>
<protein>
    <submittedName>
        <fullName evidence="2">Group 1 glycosyl transferase</fullName>
    </submittedName>
</protein>
<dbReference type="Gene3D" id="3.40.50.2000">
    <property type="entry name" value="Glycogen Phosphorylase B"/>
    <property type="match status" value="2"/>
</dbReference>
<accession>A0A158GI95</accession>
<proteinExistence type="predicted"/>
<name>A0A158GI95_9BURK</name>
<dbReference type="Pfam" id="PF13439">
    <property type="entry name" value="Glyco_transf_4"/>
    <property type="match status" value="1"/>
</dbReference>
<dbReference type="RefSeq" id="WP_062085259.1">
    <property type="nucleotide sequence ID" value="NZ_FCOK02000014.1"/>
</dbReference>
<dbReference type="AlphaFoldDB" id="A0A158GI95"/>
<evidence type="ECO:0000259" key="1">
    <source>
        <dbReference type="Pfam" id="PF13439"/>
    </source>
</evidence>
<gene>
    <name evidence="2" type="ORF">AWB69_02601</name>
</gene>
<evidence type="ECO:0000313" key="2">
    <source>
        <dbReference type="EMBL" id="SAL31140.1"/>
    </source>
</evidence>
<reference evidence="2 3" key="1">
    <citation type="submission" date="2016-01" db="EMBL/GenBank/DDBJ databases">
        <authorList>
            <person name="Oliw E.H."/>
        </authorList>
    </citation>
    <scope>NUCLEOTIDE SEQUENCE [LARGE SCALE GENOMIC DNA]</scope>
    <source>
        <strain evidence="2">LMG 27134</strain>
    </source>
</reference>
<evidence type="ECO:0000313" key="3">
    <source>
        <dbReference type="Proteomes" id="UP000054683"/>
    </source>
</evidence>
<dbReference type="GO" id="GO:0016758">
    <property type="term" value="F:hexosyltransferase activity"/>
    <property type="evidence" value="ECO:0007669"/>
    <property type="project" value="TreeGrafter"/>
</dbReference>
<dbReference type="CDD" id="cd03801">
    <property type="entry name" value="GT4_PimA-like"/>
    <property type="match status" value="1"/>
</dbReference>
<organism evidence="2 3">
    <name type="scientific">Caballeronia udeis</name>
    <dbReference type="NCBI Taxonomy" id="1232866"/>
    <lineage>
        <taxon>Bacteria</taxon>
        <taxon>Pseudomonadati</taxon>
        <taxon>Pseudomonadota</taxon>
        <taxon>Betaproteobacteria</taxon>
        <taxon>Burkholderiales</taxon>
        <taxon>Burkholderiaceae</taxon>
        <taxon>Caballeronia</taxon>
    </lineage>
</organism>
<sequence length="355" mass="39849">MKIVHVVETWTGGIATYVQSLAIRQRDLGHHVTLLCDVSKVDGGVHIEGVDVVHYRSSRNPVRFWSISRSLQRSVASLYADVVHCHSSFPGMYVRMRNHAGVRIIYTPHAWSFLKTDVTTPAKWGYGLVERVLARRCDQILCMSFDELRAARRYRIPAEKIEFIYTGIAPDDCVHVAKQRDETHPINVGYFGRLDYQKGFDVILEALPLLNADLELHAFGAAVRGGVNTGSGTIDDTRITYHGWLNTAGIGHAMREMDVIVVPSRWEGLALVPIEAMRAGKVIVVSGESSLPEQVIHGYNGVILRELTGQCLADNLNRLTLDECLRMGANARHVFESTFQIDRFLNTMMSCYERP</sequence>
<dbReference type="PANTHER" id="PTHR45947">
    <property type="entry name" value="SULFOQUINOVOSYL TRANSFERASE SQD2"/>
    <property type="match status" value="1"/>
</dbReference>
<dbReference type="InterPro" id="IPR050194">
    <property type="entry name" value="Glycosyltransferase_grp1"/>
</dbReference>